<protein>
    <submittedName>
        <fullName evidence="1">Uncharacterized protein</fullName>
    </submittedName>
</protein>
<sequence>MSLDNSNTYLAVTLARSSPFYTNPSGLSASHSAINHIGNVGQLPDIQLFSVPKAEWDSRQQDILSFLKGCEGVQRVDVQSPKMRLKRDEL</sequence>
<dbReference type="Proteomes" id="UP000886501">
    <property type="component" value="Unassembled WGS sequence"/>
</dbReference>
<dbReference type="EMBL" id="MU117983">
    <property type="protein sequence ID" value="KAF9650636.1"/>
    <property type="molecule type" value="Genomic_DNA"/>
</dbReference>
<proteinExistence type="predicted"/>
<evidence type="ECO:0000313" key="2">
    <source>
        <dbReference type="Proteomes" id="UP000886501"/>
    </source>
</evidence>
<name>A0ACB6ZMK4_THEGA</name>
<keyword evidence="2" id="KW-1185">Reference proteome</keyword>
<evidence type="ECO:0000313" key="1">
    <source>
        <dbReference type="EMBL" id="KAF9650636.1"/>
    </source>
</evidence>
<reference evidence="1" key="1">
    <citation type="submission" date="2019-10" db="EMBL/GenBank/DDBJ databases">
        <authorList>
            <consortium name="DOE Joint Genome Institute"/>
            <person name="Kuo A."/>
            <person name="Miyauchi S."/>
            <person name="Kiss E."/>
            <person name="Drula E."/>
            <person name="Kohler A."/>
            <person name="Sanchez-Garcia M."/>
            <person name="Andreopoulos B."/>
            <person name="Barry K.W."/>
            <person name="Bonito G."/>
            <person name="Buee M."/>
            <person name="Carver A."/>
            <person name="Chen C."/>
            <person name="Cichocki N."/>
            <person name="Clum A."/>
            <person name="Culley D."/>
            <person name="Crous P.W."/>
            <person name="Fauchery L."/>
            <person name="Girlanda M."/>
            <person name="Hayes R."/>
            <person name="Keri Z."/>
            <person name="Labutti K."/>
            <person name="Lipzen A."/>
            <person name="Lombard V."/>
            <person name="Magnuson J."/>
            <person name="Maillard F."/>
            <person name="Morin E."/>
            <person name="Murat C."/>
            <person name="Nolan M."/>
            <person name="Ohm R."/>
            <person name="Pangilinan J."/>
            <person name="Pereira M."/>
            <person name="Perotto S."/>
            <person name="Peter M."/>
            <person name="Riley R."/>
            <person name="Sitrit Y."/>
            <person name="Stielow B."/>
            <person name="Szollosi G."/>
            <person name="Zifcakova L."/>
            <person name="Stursova M."/>
            <person name="Spatafora J.W."/>
            <person name="Tedersoo L."/>
            <person name="Vaario L.-M."/>
            <person name="Yamada A."/>
            <person name="Yan M."/>
            <person name="Wang P."/>
            <person name="Xu J."/>
            <person name="Bruns T."/>
            <person name="Baldrian P."/>
            <person name="Vilgalys R."/>
            <person name="Henrissat B."/>
            <person name="Grigoriev I.V."/>
            <person name="Hibbett D."/>
            <person name="Nagy L.G."/>
            <person name="Martin F.M."/>
        </authorList>
    </citation>
    <scope>NUCLEOTIDE SEQUENCE</scope>
    <source>
        <strain evidence="1">P2</strain>
    </source>
</reference>
<reference evidence="1" key="2">
    <citation type="journal article" date="2020" name="Nat. Commun.">
        <title>Large-scale genome sequencing of mycorrhizal fungi provides insights into the early evolution of symbiotic traits.</title>
        <authorList>
            <person name="Miyauchi S."/>
            <person name="Kiss E."/>
            <person name="Kuo A."/>
            <person name="Drula E."/>
            <person name="Kohler A."/>
            <person name="Sanchez-Garcia M."/>
            <person name="Morin E."/>
            <person name="Andreopoulos B."/>
            <person name="Barry K.W."/>
            <person name="Bonito G."/>
            <person name="Buee M."/>
            <person name="Carver A."/>
            <person name="Chen C."/>
            <person name="Cichocki N."/>
            <person name="Clum A."/>
            <person name="Culley D."/>
            <person name="Crous P.W."/>
            <person name="Fauchery L."/>
            <person name="Girlanda M."/>
            <person name="Hayes R.D."/>
            <person name="Keri Z."/>
            <person name="LaButti K."/>
            <person name="Lipzen A."/>
            <person name="Lombard V."/>
            <person name="Magnuson J."/>
            <person name="Maillard F."/>
            <person name="Murat C."/>
            <person name="Nolan M."/>
            <person name="Ohm R.A."/>
            <person name="Pangilinan J."/>
            <person name="Pereira M.F."/>
            <person name="Perotto S."/>
            <person name="Peter M."/>
            <person name="Pfister S."/>
            <person name="Riley R."/>
            <person name="Sitrit Y."/>
            <person name="Stielow J.B."/>
            <person name="Szollosi G."/>
            <person name="Zifcakova L."/>
            <person name="Stursova M."/>
            <person name="Spatafora J.W."/>
            <person name="Tedersoo L."/>
            <person name="Vaario L.M."/>
            <person name="Yamada A."/>
            <person name="Yan M."/>
            <person name="Wang P."/>
            <person name="Xu J."/>
            <person name="Bruns T."/>
            <person name="Baldrian P."/>
            <person name="Vilgalys R."/>
            <person name="Dunand C."/>
            <person name="Henrissat B."/>
            <person name="Grigoriev I.V."/>
            <person name="Hibbett D."/>
            <person name="Nagy L.G."/>
            <person name="Martin F.M."/>
        </authorList>
    </citation>
    <scope>NUCLEOTIDE SEQUENCE</scope>
    <source>
        <strain evidence="1">P2</strain>
    </source>
</reference>
<organism evidence="1 2">
    <name type="scientific">Thelephora ganbajun</name>
    <name type="common">Ganba fungus</name>
    <dbReference type="NCBI Taxonomy" id="370292"/>
    <lineage>
        <taxon>Eukaryota</taxon>
        <taxon>Fungi</taxon>
        <taxon>Dikarya</taxon>
        <taxon>Basidiomycota</taxon>
        <taxon>Agaricomycotina</taxon>
        <taxon>Agaricomycetes</taxon>
        <taxon>Thelephorales</taxon>
        <taxon>Thelephoraceae</taxon>
        <taxon>Thelephora</taxon>
    </lineage>
</organism>
<gene>
    <name evidence="1" type="ORF">BDM02DRAFT_1351840</name>
</gene>
<comment type="caution">
    <text evidence="1">The sequence shown here is derived from an EMBL/GenBank/DDBJ whole genome shotgun (WGS) entry which is preliminary data.</text>
</comment>
<accession>A0ACB6ZMK4</accession>